<accession>A0ABR9N2M6</accession>
<keyword evidence="3 6" id="KW-1133">Transmembrane helix</keyword>
<evidence type="ECO:0000259" key="7">
    <source>
        <dbReference type="Pfam" id="PF00520"/>
    </source>
</evidence>
<comment type="caution">
    <text evidence="8">The sequence shown here is derived from an EMBL/GenBank/DDBJ whole genome shotgun (WGS) entry which is preliminary data.</text>
</comment>
<gene>
    <name evidence="8" type="ORF">IHE71_19630</name>
</gene>
<comment type="subcellular location">
    <subcellularLocation>
        <location evidence="1">Membrane</location>
        <topology evidence="1">Multi-pass membrane protein</topology>
    </subcellularLocation>
</comment>
<feature type="domain" description="Ion transport" evidence="7">
    <location>
        <begin position="25"/>
        <end position="238"/>
    </location>
</feature>
<evidence type="ECO:0000256" key="1">
    <source>
        <dbReference type="ARBA" id="ARBA00004141"/>
    </source>
</evidence>
<dbReference type="InterPro" id="IPR043203">
    <property type="entry name" value="VGCC_Ca_Na"/>
</dbReference>
<evidence type="ECO:0000313" key="8">
    <source>
        <dbReference type="EMBL" id="MBE1877904.1"/>
    </source>
</evidence>
<evidence type="ECO:0000256" key="6">
    <source>
        <dbReference type="SAM" id="Phobius"/>
    </source>
</evidence>
<proteinExistence type="predicted"/>
<dbReference type="Gene3D" id="1.20.120.350">
    <property type="entry name" value="Voltage-gated potassium channels. Chain C"/>
    <property type="match status" value="1"/>
</dbReference>
<organism evidence="8 9">
    <name type="scientific">Myceligenerans pegani</name>
    <dbReference type="NCBI Taxonomy" id="2776917"/>
    <lineage>
        <taxon>Bacteria</taxon>
        <taxon>Bacillati</taxon>
        <taxon>Actinomycetota</taxon>
        <taxon>Actinomycetes</taxon>
        <taxon>Micrococcales</taxon>
        <taxon>Promicromonosporaceae</taxon>
        <taxon>Myceligenerans</taxon>
    </lineage>
</organism>
<evidence type="ECO:0000256" key="5">
    <source>
        <dbReference type="SAM" id="Coils"/>
    </source>
</evidence>
<sequence length="287" mass="31116">MTGRESGVRRVQAIRGRVRDLVEATWFTRAILAVIVANAIVLGIETSIDGGPVDVWLTRVDAVMLWIFVVELCLRIFAHGRRFFTDPWSIFDLLVVSIALVPASIDSLSALRALRILRALRVVNAVPSMKRVVNGLIAAVPGMGSVGALLVLVLYVSAVIATKLFRDVAPEHFDNLGVTLFTLFQVMTGEAWPDVAATVMAEMPGAWLFFVLFILVVSFAVLNLFIAVIVSGMESLEEELVEHDREDDASNAALLAEIQAVRAELAALRAERNGAPDPVDAPTGGSR</sequence>
<evidence type="ECO:0000256" key="3">
    <source>
        <dbReference type="ARBA" id="ARBA00022989"/>
    </source>
</evidence>
<feature type="transmembrane region" description="Helical" evidence="6">
    <location>
        <begin position="90"/>
        <end position="114"/>
    </location>
</feature>
<feature type="coiled-coil region" evidence="5">
    <location>
        <begin position="233"/>
        <end position="271"/>
    </location>
</feature>
<dbReference type="PANTHER" id="PTHR10037">
    <property type="entry name" value="VOLTAGE-GATED CATION CHANNEL CALCIUM AND SODIUM"/>
    <property type="match status" value="1"/>
</dbReference>
<dbReference type="Gene3D" id="1.10.287.70">
    <property type="match status" value="1"/>
</dbReference>
<dbReference type="Pfam" id="PF00520">
    <property type="entry name" value="Ion_trans"/>
    <property type="match status" value="1"/>
</dbReference>
<keyword evidence="4 6" id="KW-0472">Membrane</keyword>
<keyword evidence="9" id="KW-1185">Reference proteome</keyword>
<dbReference type="SUPFAM" id="SSF81324">
    <property type="entry name" value="Voltage-gated potassium channels"/>
    <property type="match status" value="1"/>
</dbReference>
<keyword evidence="2 6" id="KW-0812">Transmembrane</keyword>
<protein>
    <submittedName>
        <fullName evidence="8">Ion transporter</fullName>
    </submittedName>
</protein>
<evidence type="ECO:0000313" key="9">
    <source>
        <dbReference type="Proteomes" id="UP000625527"/>
    </source>
</evidence>
<evidence type="ECO:0000256" key="4">
    <source>
        <dbReference type="ARBA" id="ARBA00023136"/>
    </source>
</evidence>
<feature type="transmembrane region" description="Helical" evidence="6">
    <location>
        <begin position="205"/>
        <end position="230"/>
    </location>
</feature>
<dbReference type="Proteomes" id="UP000625527">
    <property type="component" value="Unassembled WGS sequence"/>
</dbReference>
<keyword evidence="5" id="KW-0175">Coiled coil</keyword>
<reference evidence="8 9" key="1">
    <citation type="submission" date="2020-10" db="EMBL/GenBank/DDBJ databases">
        <title>Myceligenerans pegani sp. nov., an endophytic actinomycete isolated from Peganum harmala L. in Xinjiang, China.</title>
        <authorList>
            <person name="Xin L."/>
        </authorList>
    </citation>
    <scope>NUCLEOTIDE SEQUENCE [LARGE SCALE GENOMIC DNA]</scope>
    <source>
        <strain evidence="8 9">TRM65318</strain>
    </source>
</reference>
<dbReference type="InterPro" id="IPR027359">
    <property type="entry name" value="Volt_channel_dom_sf"/>
</dbReference>
<name>A0ABR9N2M6_9MICO</name>
<dbReference type="PANTHER" id="PTHR10037:SF62">
    <property type="entry name" value="SODIUM CHANNEL PROTEIN 60E"/>
    <property type="match status" value="1"/>
</dbReference>
<dbReference type="EMBL" id="JADAQT010000106">
    <property type="protein sequence ID" value="MBE1877904.1"/>
    <property type="molecule type" value="Genomic_DNA"/>
</dbReference>
<feature type="transmembrane region" description="Helical" evidence="6">
    <location>
        <begin position="21"/>
        <end position="44"/>
    </location>
</feature>
<evidence type="ECO:0000256" key="2">
    <source>
        <dbReference type="ARBA" id="ARBA00022692"/>
    </source>
</evidence>
<feature type="transmembrane region" description="Helical" evidence="6">
    <location>
        <begin position="134"/>
        <end position="161"/>
    </location>
</feature>
<dbReference type="InterPro" id="IPR005821">
    <property type="entry name" value="Ion_trans_dom"/>
</dbReference>